<comment type="similarity">
    <text evidence="2">Belongs to the ferric reductase (FRE) family.</text>
</comment>
<keyword evidence="3" id="KW-0813">Transport</keyword>
<keyword evidence="8 9" id="KW-0472">Membrane</keyword>
<proteinExistence type="inferred from homology"/>
<dbReference type="CDD" id="cd06186">
    <property type="entry name" value="NOX_Duox_like_FAD_NADP"/>
    <property type="match status" value="1"/>
</dbReference>
<keyword evidence="6" id="KW-0560">Oxidoreductase</keyword>
<sequence>MAPTTEIQNRDIVDDFDHFAGLDQYTGGLDGVDQATNYLFVHILLGSFVALCLLTLGYRWAKMASAHIRHLTTAGAPSHRQTFFTLNRNPWWPAIKKHLAYAPLFNKRHNQELKLSAAVNVGTLPSRYHTLLLVLYVVTNFAYCLVLPWDLEESAAVIAAFRGRTGVLAALNLIPTVLFALRNNPLIPLLRVSYDTFNLLHRWAARLVIVEGLLHTVAWAVNEHKVDGFAGLSEELRIQPSYAWGLVSTICMVIISVQAWSPVRHAFYETFLNIHRLMAFFAILGAYLHIDLHHLPQLPWMQLVAVIWGLEWIARTARILYYNVSPRQVTRVTVEALPGEASRVTFDMVRPWNFRPGCHVHAYLPRLALWSSHPFSIAWVEKGAEADASAALAKVDNEKLPTTNDEVIVVKPDNSHSRISLVVRVCTGFTKTLHEKAKAAPDGRFTTWGAIEGPYGGHDSLKSYGTVLLFAAGVGITHQVGFVKDLVQSYQDGTAATRKVVLVWSVPTTDCLEWVRPWMDEILRMPARREVLKVLLYVTKPRSHGEITSGTGMVRMHPGRVKPAVVLDQEFAGRVGAMAVTVCGPGVFADSVRDAVRQRVDYGALDFIEEAFTY</sequence>
<dbReference type="Proteomes" id="UP000799766">
    <property type="component" value="Unassembled WGS sequence"/>
</dbReference>
<name>A0A6A6PD32_9PEZI</name>
<gene>
    <name evidence="11" type="ORF">BDY21DRAFT_417907</name>
</gene>
<feature type="transmembrane region" description="Helical" evidence="9">
    <location>
        <begin position="267"/>
        <end position="288"/>
    </location>
</feature>
<dbReference type="OrthoDB" id="4494341at2759"/>
<feature type="transmembrane region" description="Helical" evidence="9">
    <location>
        <begin position="130"/>
        <end position="149"/>
    </location>
</feature>
<dbReference type="InterPro" id="IPR013130">
    <property type="entry name" value="Fe3_Rdtase_TM_dom"/>
</dbReference>
<dbReference type="PANTHER" id="PTHR32361">
    <property type="entry name" value="FERRIC/CUPRIC REDUCTASE TRANSMEMBRANE COMPONENT"/>
    <property type="match status" value="1"/>
</dbReference>
<organism evidence="11 12">
    <name type="scientific">Lineolata rhizophorae</name>
    <dbReference type="NCBI Taxonomy" id="578093"/>
    <lineage>
        <taxon>Eukaryota</taxon>
        <taxon>Fungi</taxon>
        <taxon>Dikarya</taxon>
        <taxon>Ascomycota</taxon>
        <taxon>Pezizomycotina</taxon>
        <taxon>Dothideomycetes</taxon>
        <taxon>Dothideomycetes incertae sedis</taxon>
        <taxon>Lineolatales</taxon>
        <taxon>Lineolataceae</taxon>
        <taxon>Lineolata</taxon>
    </lineage>
</organism>
<evidence type="ECO:0000313" key="11">
    <source>
        <dbReference type="EMBL" id="KAF2461884.1"/>
    </source>
</evidence>
<feature type="transmembrane region" description="Helical" evidence="9">
    <location>
        <begin position="241"/>
        <end position="260"/>
    </location>
</feature>
<evidence type="ECO:0000256" key="3">
    <source>
        <dbReference type="ARBA" id="ARBA00022448"/>
    </source>
</evidence>
<feature type="transmembrane region" description="Helical" evidence="9">
    <location>
        <begin position="161"/>
        <end position="182"/>
    </location>
</feature>
<dbReference type="SFLD" id="SFLDG01168">
    <property type="entry name" value="Ferric_reductase_subgroup_(FRE"/>
    <property type="match status" value="1"/>
</dbReference>
<feature type="transmembrane region" description="Helical" evidence="9">
    <location>
        <begin position="39"/>
        <end position="61"/>
    </location>
</feature>
<accession>A0A6A6PD32</accession>
<dbReference type="InterPro" id="IPR013121">
    <property type="entry name" value="Fe_red_NAD-bd_6"/>
</dbReference>
<evidence type="ECO:0000256" key="8">
    <source>
        <dbReference type="ARBA" id="ARBA00023136"/>
    </source>
</evidence>
<dbReference type="InterPro" id="IPR017927">
    <property type="entry name" value="FAD-bd_FR_type"/>
</dbReference>
<dbReference type="InterPro" id="IPR039261">
    <property type="entry name" value="FNR_nucleotide-bd"/>
</dbReference>
<dbReference type="EMBL" id="MU001670">
    <property type="protein sequence ID" value="KAF2461884.1"/>
    <property type="molecule type" value="Genomic_DNA"/>
</dbReference>
<dbReference type="GO" id="GO:0005886">
    <property type="term" value="C:plasma membrane"/>
    <property type="evidence" value="ECO:0007669"/>
    <property type="project" value="TreeGrafter"/>
</dbReference>
<dbReference type="Pfam" id="PF08030">
    <property type="entry name" value="NAD_binding_6"/>
    <property type="match status" value="1"/>
</dbReference>
<dbReference type="PROSITE" id="PS51384">
    <property type="entry name" value="FAD_FR"/>
    <property type="match status" value="1"/>
</dbReference>
<dbReference type="InterPro" id="IPR051410">
    <property type="entry name" value="Ferric/Cupric_Reductase"/>
</dbReference>
<reference evidence="11" key="1">
    <citation type="journal article" date="2020" name="Stud. Mycol.">
        <title>101 Dothideomycetes genomes: a test case for predicting lifestyles and emergence of pathogens.</title>
        <authorList>
            <person name="Haridas S."/>
            <person name="Albert R."/>
            <person name="Binder M."/>
            <person name="Bloem J."/>
            <person name="Labutti K."/>
            <person name="Salamov A."/>
            <person name="Andreopoulos B."/>
            <person name="Baker S."/>
            <person name="Barry K."/>
            <person name="Bills G."/>
            <person name="Bluhm B."/>
            <person name="Cannon C."/>
            <person name="Castanera R."/>
            <person name="Culley D."/>
            <person name="Daum C."/>
            <person name="Ezra D."/>
            <person name="Gonzalez J."/>
            <person name="Henrissat B."/>
            <person name="Kuo A."/>
            <person name="Liang C."/>
            <person name="Lipzen A."/>
            <person name="Lutzoni F."/>
            <person name="Magnuson J."/>
            <person name="Mondo S."/>
            <person name="Nolan M."/>
            <person name="Ohm R."/>
            <person name="Pangilinan J."/>
            <person name="Park H.-J."/>
            <person name="Ramirez L."/>
            <person name="Alfaro M."/>
            <person name="Sun H."/>
            <person name="Tritt A."/>
            <person name="Yoshinaga Y."/>
            <person name="Zwiers L.-H."/>
            <person name="Turgeon B."/>
            <person name="Goodwin S."/>
            <person name="Spatafora J."/>
            <person name="Crous P."/>
            <person name="Grigoriev I."/>
        </authorList>
    </citation>
    <scope>NUCLEOTIDE SEQUENCE</scope>
    <source>
        <strain evidence="11">ATCC 16933</strain>
    </source>
</reference>
<dbReference type="GO" id="GO:0006879">
    <property type="term" value="P:intracellular iron ion homeostasis"/>
    <property type="evidence" value="ECO:0007669"/>
    <property type="project" value="TreeGrafter"/>
</dbReference>
<dbReference type="Gene3D" id="3.40.50.80">
    <property type="entry name" value="Nucleotide-binding domain of ferredoxin-NADP reductase (FNR) module"/>
    <property type="match status" value="1"/>
</dbReference>
<feature type="domain" description="FAD-binding FR-type" evidence="10">
    <location>
        <begin position="324"/>
        <end position="461"/>
    </location>
</feature>
<keyword evidence="12" id="KW-1185">Reference proteome</keyword>
<dbReference type="PANTHER" id="PTHR32361:SF12">
    <property type="entry name" value="PUTATIVE (AFU_ORTHOLOGUE AFUA_1G14340)-RELATED"/>
    <property type="match status" value="1"/>
</dbReference>
<dbReference type="GO" id="GO:0006826">
    <property type="term" value="P:iron ion transport"/>
    <property type="evidence" value="ECO:0007669"/>
    <property type="project" value="TreeGrafter"/>
</dbReference>
<evidence type="ECO:0000256" key="5">
    <source>
        <dbReference type="ARBA" id="ARBA00022989"/>
    </source>
</evidence>
<feature type="transmembrane region" description="Helical" evidence="9">
    <location>
        <begin position="300"/>
        <end position="321"/>
    </location>
</feature>
<dbReference type="GO" id="GO:0000293">
    <property type="term" value="F:ferric-chelate reductase activity"/>
    <property type="evidence" value="ECO:0007669"/>
    <property type="project" value="TreeGrafter"/>
</dbReference>
<protein>
    <submittedName>
        <fullName evidence="11">Putative rerric reductase like transmembrane component</fullName>
    </submittedName>
</protein>
<evidence type="ECO:0000256" key="4">
    <source>
        <dbReference type="ARBA" id="ARBA00022692"/>
    </source>
</evidence>
<evidence type="ECO:0000256" key="9">
    <source>
        <dbReference type="SAM" id="Phobius"/>
    </source>
</evidence>
<evidence type="ECO:0000313" key="12">
    <source>
        <dbReference type="Proteomes" id="UP000799766"/>
    </source>
</evidence>
<keyword evidence="4 9" id="KW-0812">Transmembrane</keyword>
<keyword evidence="7" id="KW-0406">Ion transport</keyword>
<dbReference type="Pfam" id="PF01794">
    <property type="entry name" value="Ferric_reduct"/>
    <property type="match status" value="1"/>
</dbReference>
<dbReference type="AlphaFoldDB" id="A0A6A6PD32"/>
<evidence type="ECO:0000256" key="7">
    <source>
        <dbReference type="ARBA" id="ARBA00023065"/>
    </source>
</evidence>
<keyword evidence="5 9" id="KW-1133">Transmembrane helix</keyword>
<dbReference type="SUPFAM" id="SSF52343">
    <property type="entry name" value="Ferredoxin reductase-like, C-terminal NADP-linked domain"/>
    <property type="match status" value="1"/>
</dbReference>
<dbReference type="GO" id="GO:0015677">
    <property type="term" value="P:copper ion import"/>
    <property type="evidence" value="ECO:0007669"/>
    <property type="project" value="TreeGrafter"/>
</dbReference>
<dbReference type="SFLD" id="SFLDS00052">
    <property type="entry name" value="Ferric_Reductase_Domain"/>
    <property type="match status" value="1"/>
</dbReference>
<evidence type="ECO:0000256" key="6">
    <source>
        <dbReference type="ARBA" id="ARBA00023002"/>
    </source>
</evidence>
<comment type="subcellular location">
    <subcellularLocation>
        <location evidence="1">Membrane</location>
        <topology evidence="1">Multi-pass membrane protein</topology>
    </subcellularLocation>
</comment>
<evidence type="ECO:0000256" key="2">
    <source>
        <dbReference type="ARBA" id="ARBA00006278"/>
    </source>
</evidence>
<feature type="transmembrane region" description="Helical" evidence="9">
    <location>
        <begin position="203"/>
        <end position="221"/>
    </location>
</feature>
<evidence type="ECO:0000256" key="1">
    <source>
        <dbReference type="ARBA" id="ARBA00004141"/>
    </source>
</evidence>
<evidence type="ECO:0000259" key="10">
    <source>
        <dbReference type="PROSITE" id="PS51384"/>
    </source>
</evidence>